<organism evidence="2 3">
    <name type="scientific">Photobacterium atrarenae</name>
    <dbReference type="NCBI Taxonomy" id="865757"/>
    <lineage>
        <taxon>Bacteria</taxon>
        <taxon>Pseudomonadati</taxon>
        <taxon>Pseudomonadota</taxon>
        <taxon>Gammaproteobacteria</taxon>
        <taxon>Vibrionales</taxon>
        <taxon>Vibrionaceae</taxon>
        <taxon>Photobacterium</taxon>
    </lineage>
</organism>
<dbReference type="EMBL" id="CP101509">
    <property type="protein sequence ID" value="UTV30673.1"/>
    <property type="molecule type" value="Genomic_DNA"/>
</dbReference>
<dbReference type="RefSeq" id="WP_255392038.1">
    <property type="nucleotide sequence ID" value="NZ_CP101509.1"/>
</dbReference>
<feature type="domain" description="YcaO" evidence="1">
    <location>
        <begin position="62"/>
        <end position="407"/>
    </location>
</feature>
<accession>A0ABY5GQY6</accession>
<evidence type="ECO:0000313" key="3">
    <source>
        <dbReference type="Proteomes" id="UP001057998"/>
    </source>
</evidence>
<dbReference type="Gene3D" id="3.30.1330.230">
    <property type="match status" value="2"/>
</dbReference>
<dbReference type="PANTHER" id="PTHR37809:SF1">
    <property type="entry name" value="RIBOSOMAL PROTEIN S12 METHYLTHIOTRANSFERASE ACCESSORY FACTOR YCAO"/>
    <property type="match status" value="1"/>
</dbReference>
<sequence>MKSYRIGTHRTANPEQTLERIRPFFGAMGITRLANVTGLDDIGIPVVTACRPNAKAVAVSQGKGVSLAAAKASAAMEAIETYHAEHINLPVRFISYRELALHHAVVDVDRLPKVDVQPFCPDSRRLWIEGRQLNSGAFQFVPYDLVHCDFTLPLPPGSGCFQLSTNGLASGNTLEEATCHALCELIERDAMALWSLLPTEVQAMRKVDLSTVSDPTVQALLQQIHQADVMASVWDATSDIGTPTYICLIINAQESPHRPLYAMAGSGTHSDKRVALMRAITEAVQTRLTLISGSRDDVSVSKYESRQRLDQQRSIRDELMAAPAYVDFHQRESWDNDTFAADLQLLCAQLAQHGLPEPVVVDLTKPEFNIPVVRVVAPGLEGLHEVPGYQFGKRGQDLAKLYRGATV</sequence>
<dbReference type="Proteomes" id="UP001057998">
    <property type="component" value="Chromosome 2"/>
</dbReference>
<name>A0ABY5GQY6_9GAMM</name>
<protein>
    <submittedName>
        <fullName evidence="2">YcaO-like family protein</fullName>
    </submittedName>
</protein>
<evidence type="ECO:0000259" key="1">
    <source>
        <dbReference type="PROSITE" id="PS51664"/>
    </source>
</evidence>
<proteinExistence type="predicted"/>
<dbReference type="Pfam" id="PF02624">
    <property type="entry name" value="YcaO"/>
    <property type="match status" value="1"/>
</dbReference>
<dbReference type="PANTHER" id="PTHR37809">
    <property type="entry name" value="RIBOSOMAL PROTEIN S12 METHYLTHIOTRANSFERASE ACCESSORY FACTOR YCAO"/>
    <property type="match status" value="1"/>
</dbReference>
<evidence type="ECO:0000313" key="2">
    <source>
        <dbReference type="EMBL" id="UTV30673.1"/>
    </source>
</evidence>
<dbReference type="NCBIfam" id="TIGR00702">
    <property type="entry name" value="YcaO-type kinase domain"/>
    <property type="match status" value="1"/>
</dbReference>
<reference evidence="2" key="1">
    <citation type="submission" date="2022-07" db="EMBL/GenBank/DDBJ databases">
        <title>Genome sequencing of Photobacterium atrarenae GJH2-4.</title>
        <authorList>
            <person name="Park S.-J."/>
        </authorList>
    </citation>
    <scope>NUCLEOTIDE SEQUENCE</scope>
    <source>
        <strain evidence="2">GJH2-4</strain>
    </source>
</reference>
<dbReference type="InterPro" id="IPR003776">
    <property type="entry name" value="YcaO-like_dom"/>
</dbReference>
<dbReference type="PROSITE" id="PS51664">
    <property type="entry name" value="YCAO"/>
    <property type="match status" value="1"/>
</dbReference>
<gene>
    <name evidence="2" type="ORF">NNL38_19105</name>
</gene>
<keyword evidence="3" id="KW-1185">Reference proteome</keyword>